<dbReference type="Pfam" id="PF22289">
    <property type="entry name" value="DmmA-like_C"/>
    <property type="match status" value="1"/>
</dbReference>
<comment type="caution">
    <text evidence="2">The sequence shown here is derived from an EMBL/GenBank/DDBJ whole genome shotgun (WGS) entry which is preliminary data.</text>
</comment>
<gene>
    <name evidence="2" type="ORF">H8792_003510</name>
</gene>
<dbReference type="EMBL" id="JACBGI020000003">
    <property type="protein sequence ID" value="MBF6057400.1"/>
    <property type="molecule type" value="Genomic_DNA"/>
</dbReference>
<dbReference type="Proteomes" id="UP001193680">
    <property type="component" value="Unassembled WGS sequence"/>
</dbReference>
<feature type="domain" description="Dimethylamine monooxygenase subunit DmmA-like C-terminal" evidence="1">
    <location>
        <begin position="128"/>
        <end position="171"/>
    </location>
</feature>
<reference evidence="2 3" key="2">
    <citation type="submission" date="2020-11" db="EMBL/GenBank/DDBJ databases">
        <title>Sulfur oxidizing isolate from Hospital Hole Sinkhole.</title>
        <authorList>
            <person name="Scott K.M."/>
        </authorList>
    </citation>
    <scope>NUCLEOTIDE SEQUENCE [LARGE SCALE GENOMIC DNA]</scope>
    <source>
        <strain evidence="2 3">HH1</strain>
    </source>
</reference>
<dbReference type="NCBIfam" id="NF041259">
    <property type="entry name" value="mono_DmmA_fam"/>
    <property type="match status" value="1"/>
</dbReference>
<organism evidence="2 3">
    <name type="scientific">Thiomicrorhabdus heinhorstiae</name>
    <dbReference type="NCBI Taxonomy" id="2748010"/>
    <lineage>
        <taxon>Bacteria</taxon>
        <taxon>Pseudomonadati</taxon>
        <taxon>Pseudomonadota</taxon>
        <taxon>Gammaproteobacteria</taxon>
        <taxon>Thiotrichales</taxon>
        <taxon>Piscirickettsiaceae</taxon>
        <taxon>Thiomicrorhabdus</taxon>
    </lineage>
</organism>
<sequence>MQTVPTIKSRPVYSPVEIDQAVQQHLFIAEEGAFPTLSDLYQDCEGEKSCWIVGQESADKLPKGCHFIDAQSFEEAFGELFAKLPISSNLYIAGIREAFVWDIHKLAIQAGLAPEQIKKLQPLSNERRLFCTHCYTLTEGVTYTPFECPGCKRLLLVRDHFSRLHSAYVGVQINAEDPNDIPPKEELS</sequence>
<accession>A0ABS0BUF2</accession>
<dbReference type="InterPro" id="IPR048037">
    <property type="entry name" value="DmmA-like_C"/>
</dbReference>
<protein>
    <recommendedName>
        <fullName evidence="1">Dimethylamine monooxygenase subunit DmmA-like C-terminal domain-containing protein</fullName>
    </recommendedName>
</protein>
<name>A0ABS0BUF2_9GAMM</name>
<evidence type="ECO:0000259" key="1">
    <source>
        <dbReference type="Pfam" id="PF22289"/>
    </source>
</evidence>
<evidence type="ECO:0000313" key="2">
    <source>
        <dbReference type="EMBL" id="MBF6057400.1"/>
    </source>
</evidence>
<reference evidence="2 3" key="1">
    <citation type="submission" date="2020-06" db="EMBL/GenBank/DDBJ databases">
        <authorList>
            <person name="Scott K."/>
        </authorList>
    </citation>
    <scope>NUCLEOTIDE SEQUENCE [LARGE SCALE GENOMIC DNA]</scope>
    <source>
        <strain evidence="2 3">HH1</strain>
    </source>
</reference>
<proteinExistence type="predicted"/>
<evidence type="ECO:0000313" key="3">
    <source>
        <dbReference type="Proteomes" id="UP001193680"/>
    </source>
</evidence>
<dbReference type="RefSeq" id="WP_185977544.1">
    <property type="nucleotide sequence ID" value="NZ_JACBGI020000003.1"/>
</dbReference>
<keyword evidence="3" id="KW-1185">Reference proteome</keyword>